<keyword evidence="6" id="KW-1185">Reference proteome</keyword>
<dbReference type="Pfam" id="PF01551">
    <property type="entry name" value="Peptidase_M23"/>
    <property type="match status" value="1"/>
</dbReference>
<dbReference type="Gene3D" id="2.70.70.10">
    <property type="entry name" value="Glucose Permease (Domain IIA)"/>
    <property type="match status" value="1"/>
</dbReference>
<dbReference type="OrthoDB" id="9809488at2"/>
<dbReference type="AlphaFoldDB" id="A0A1V4I614"/>
<evidence type="ECO:0000259" key="3">
    <source>
        <dbReference type="PROSITE" id="PS51109"/>
    </source>
</evidence>
<dbReference type="PROSITE" id="PS51109">
    <property type="entry name" value="G5"/>
    <property type="match status" value="1"/>
</dbReference>
<dbReference type="InterPro" id="IPR016047">
    <property type="entry name" value="M23ase_b-sheet_dom"/>
</dbReference>
<dbReference type="PANTHER" id="PTHR21666">
    <property type="entry name" value="PEPTIDASE-RELATED"/>
    <property type="match status" value="1"/>
</dbReference>
<evidence type="ECO:0000313" key="5">
    <source>
        <dbReference type="EMBL" id="OPJ55422.1"/>
    </source>
</evidence>
<keyword evidence="2" id="KW-1133">Transmembrane helix</keyword>
<keyword evidence="1" id="KW-0732">Signal</keyword>
<organism evidence="5 6">
    <name type="scientific">Alkalithermobacter paradoxus</name>
    <dbReference type="NCBI Taxonomy" id="29349"/>
    <lineage>
        <taxon>Bacteria</taxon>
        <taxon>Bacillati</taxon>
        <taxon>Bacillota</taxon>
        <taxon>Clostridia</taxon>
        <taxon>Peptostreptococcales</taxon>
        <taxon>Tepidibacteraceae</taxon>
        <taxon>Alkalithermobacter</taxon>
    </lineage>
</organism>
<dbReference type="Pfam" id="PF01476">
    <property type="entry name" value="LysM"/>
    <property type="match status" value="1"/>
</dbReference>
<dbReference type="RefSeq" id="WP_079412646.1">
    <property type="nucleotide sequence ID" value="NZ_MZGW01000005.1"/>
</dbReference>
<dbReference type="PANTHER" id="PTHR21666:SF270">
    <property type="entry name" value="MUREIN HYDROLASE ACTIVATOR ENVC"/>
    <property type="match status" value="1"/>
</dbReference>
<keyword evidence="2" id="KW-0472">Membrane</keyword>
<evidence type="ECO:0000256" key="2">
    <source>
        <dbReference type="SAM" id="Phobius"/>
    </source>
</evidence>
<dbReference type="SMART" id="SM00257">
    <property type="entry name" value="LysM"/>
    <property type="match status" value="1"/>
</dbReference>
<evidence type="ECO:0000259" key="4">
    <source>
        <dbReference type="PROSITE" id="PS51782"/>
    </source>
</evidence>
<dbReference type="InterPro" id="IPR011055">
    <property type="entry name" value="Dup_hybrid_motif"/>
</dbReference>
<dbReference type="InterPro" id="IPR011098">
    <property type="entry name" value="G5_dom"/>
</dbReference>
<dbReference type="SUPFAM" id="SSF54106">
    <property type="entry name" value="LysM domain"/>
    <property type="match status" value="1"/>
</dbReference>
<keyword evidence="2" id="KW-0812">Transmembrane</keyword>
<dbReference type="InterPro" id="IPR050570">
    <property type="entry name" value="Cell_wall_metabolism_enzyme"/>
</dbReference>
<dbReference type="PROSITE" id="PS51782">
    <property type="entry name" value="LYSM"/>
    <property type="match status" value="1"/>
</dbReference>
<sequence length="451" mass="50412">MINIKSIKELKKKNLIYILVLFITIFTGAAIYSTGISYEVKIDGEKIGIVQNKRVVYDLIKEIKDSISEEFKNDITIDQDITFNSVRVPKDKITSIGMIKERLDSKIDLKAHAAAISVNGKHVAFLKNESEAETVINKIKDYYMETIEGEDVKEASFLEEVEIVQVETKITDIKNIESAYNYILLGSDSVETYEVQEGDSAWTISRKLNISVEDIEKANPDINVERLKIGQEITISTLKPYISFKTVEIASYEERLPYKVTQEETNALFKGEKKVKVVGKEGRRKVEAEIIKVNGVVETKNILSEKIIDKPQDQIILTGTKQRPSTMAFGAFINPTRGRLTSRFGPRWGRMHEGIDVAGPIGTPIAAADGGVVTFAGVQGSYGKLVIINHENGYTTYYAHCNTINVRVGQRVSRGQVIATIGNTGRSTGPHLHFEVRKNGTPVNPLKHVRY</sequence>
<dbReference type="EC" id="3.4.24.-" evidence="5"/>
<dbReference type="Proteomes" id="UP000190140">
    <property type="component" value="Unassembled WGS sequence"/>
</dbReference>
<dbReference type="SMART" id="SM01208">
    <property type="entry name" value="G5"/>
    <property type="match status" value="1"/>
</dbReference>
<evidence type="ECO:0000256" key="1">
    <source>
        <dbReference type="ARBA" id="ARBA00022729"/>
    </source>
</evidence>
<dbReference type="Pfam" id="PF07501">
    <property type="entry name" value="G5"/>
    <property type="match status" value="1"/>
</dbReference>
<protein>
    <submittedName>
        <fullName evidence="5">Murein DD-endopeptidase MepM</fullName>
        <ecNumber evidence="5">3.4.24.-</ecNumber>
    </submittedName>
</protein>
<feature type="domain" description="G5" evidence="3">
    <location>
        <begin position="242"/>
        <end position="322"/>
    </location>
</feature>
<comment type="caution">
    <text evidence="5">The sequence shown here is derived from an EMBL/GenBank/DDBJ whole genome shotgun (WGS) entry which is preliminary data.</text>
</comment>
<dbReference type="SUPFAM" id="SSF51261">
    <property type="entry name" value="Duplicated hybrid motif"/>
    <property type="match status" value="1"/>
</dbReference>
<proteinExistence type="predicted"/>
<dbReference type="STRING" id="29349.CLOTH_14800"/>
<dbReference type="Gene3D" id="2.20.230.10">
    <property type="entry name" value="Resuscitation-promoting factor rpfb"/>
    <property type="match status" value="1"/>
</dbReference>
<feature type="domain" description="LysM" evidence="4">
    <location>
        <begin position="191"/>
        <end position="235"/>
    </location>
</feature>
<reference evidence="5 6" key="1">
    <citation type="submission" date="2017-03" db="EMBL/GenBank/DDBJ databases">
        <title>Genome sequence of Clostridium thermoalcaliphilum DSM 7309.</title>
        <authorList>
            <person name="Poehlein A."/>
            <person name="Daniel R."/>
        </authorList>
    </citation>
    <scope>NUCLEOTIDE SEQUENCE [LARGE SCALE GENOMIC DNA]</scope>
    <source>
        <strain evidence="5 6">DSM 7309</strain>
    </source>
</reference>
<evidence type="ECO:0000313" key="6">
    <source>
        <dbReference type="Proteomes" id="UP000190140"/>
    </source>
</evidence>
<accession>A0A1V4I614</accession>
<feature type="transmembrane region" description="Helical" evidence="2">
    <location>
        <begin position="15"/>
        <end position="32"/>
    </location>
</feature>
<dbReference type="InterPro" id="IPR036779">
    <property type="entry name" value="LysM_dom_sf"/>
</dbReference>
<dbReference type="Gene3D" id="3.10.350.10">
    <property type="entry name" value="LysM domain"/>
    <property type="match status" value="1"/>
</dbReference>
<dbReference type="GO" id="GO:0004222">
    <property type="term" value="F:metalloendopeptidase activity"/>
    <property type="evidence" value="ECO:0007669"/>
    <property type="project" value="TreeGrafter"/>
</dbReference>
<dbReference type="InterPro" id="IPR018392">
    <property type="entry name" value="LysM"/>
</dbReference>
<dbReference type="EMBL" id="MZGW01000005">
    <property type="protein sequence ID" value="OPJ55422.1"/>
    <property type="molecule type" value="Genomic_DNA"/>
</dbReference>
<keyword evidence="5" id="KW-0378">Hydrolase</keyword>
<name>A0A1V4I614_9FIRM</name>
<dbReference type="CDD" id="cd00118">
    <property type="entry name" value="LysM"/>
    <property type="match status" value="1"/>
</dbReference>
<dbReference type="CDD" id="cd12797">
    <property type="entry name" value="M23_peptidase"/>
    <property type="match status" value="1"/>
</dbReference>
<gene>
    <name evidence="5" type="primary">mepM_2</name>
    <name evidence="5" type="ORF">CLOTH_14800</name>
</gene>